<dbReference type="PANTHER" id="PTHR23416">
    <property type="entry name" value="SIALIC ACID SYNTHASE-RELATED"/>
    <property type="match status" value="1"/>
</dbReference>
<dbReference type="SUPFAM" id="SSF51161">
    <property type="entry name" value="Trimeric LpxA-like enzymes"/>
    <property type="match status" value="1"/>
</dbReference>
<evidence type="ECO:0000313" key="4">
    <source>
        <dbReference type="Proteomes" id="UP001164653"/>
    </source>
</evidence>
<name>A0A9E8NBC1_9BACT</name>
<protein>
    <submittedName>
        <fullName evidence="3">Acyltransferase</fullName>
    </submittedName>
</protein>
<dbReference type="AlphaFoldDB" id="A0A9E8NBC1"/>
<dbReference type="PANTHER" id="PTHR23416:SF23">
    <property type="entry name" value="ACETYLTRANSFERASE C18B11.09C-RELATED"/>
    <property type="match status" value="1"/>
</dbReference>
<proteinExistence type="inferred from homology"/>
<dbReference type="InterPro" id="IPR011004">
    <property type="entry name" value="Trimer_LpxA-like_sf"/>
</dbReference>
<dbReference type="CDD" id="cd04647">
    <property type="entry name" value="LbH_MAT_like"/>
    <property type="match status" value="1"/>
</dbReference>
<dbReference type="Gene3D" id="2.160.10.10">
    <property type="entry name" value="Hexapeptide repeat proteins"/>
    <property type="match status" value="1"/>
</dbReference>
<evidence type="ECO:0000313" key="3">
    <source>
        <dbReference type="EMBL" id="WAC11917.1"/>
    </source>
</evidence>
<comment type="similarity">
    <text evidence="1">Belongs to the transferase hexapeptide repeat family.</text>
</comment>
<evidence type="ECO:0000256" key="2">
    <source>
        <dbReference type="ARBA" id="ARBA00022679"/>
    </source>
</evidence>
<sequence length="193" mass="21214">MSKLLIYIPFFWNYLLIKLCNGKFNSFPKISGFIFVSGRKGTLEFGERVVINSSKWANPVGLASQTRFRILQGASIKIGNNVGISSSIFVAHNSIVIEDNVNIGGGCQLLDNDFHSLDPILRLSEQDQAHIASSPIHIKNNAFIGTQCIILKGVTIGCESIVAAGSIVTKSIPDREVWGGNPARFIRRIRKEI</sequence>
<dbReference type="KEGG" id="dpf:ON006_29830"/>
<evidence type="ECO:0000256" key="1">
    <source>
        <dbReference type="ARBA" id="ARBA00007274"/>
    </source>
</evidence>
<reference evidence="3" key="1">
    <citation type="submission" date="2022-11" db="EMBL/GenBank/DDBJ databases">
        <title>Dyadobacter pollutisoli sp. nov., isolated from plastic dumped soil.</title>
        <authorList>
            <person name="Kim J.M."/>
            <person name="Kim K.R."/>
            <person name="Lee J.K."/>
            <person name="Hao L."/>
            <person name="Jeon C.O."/>
        </authorList>
    </citation>
    <scope>NUCLEOTIDE SEQUENCE</scope>
    <source>
        <strain evidence="3">U1</strain>
    </source>
</reference>
<dbReference type="GO" id="GO:0008374">
    <property type="term" value="F:O-acyltransferase activity"/>
    <property type="evidence" value="ECO:0007669"/>
    <property type="project" value="TreeGrafter"/>
</dbReference>
<dbReference type="Proteomes" id="UP001164653">
    <property type="component" value="Chromosome"/>
</dbReference>
<keyword evidence="3" id="KW-0012">Acyltransferase</keyword>
<dbReference type="EMBL" id="CP112998">
    <property type="protein sequence ID" value="WAC11917.1"/>
    <property type="molecule type" value="Genomic_DNA"/>
</dbReference>
<gene>
    <name evidence="3" type="ORF">ON006_29830</name>
</gene>
<dbReference type="Pfam" id="PF14602">
    <property type="entry name" value="Hexapep_2"/>
    <property type="match status" value="1"/>
</dbReference>
<dbReference type="InterPro" id="IPR001451">
    <property type="entry name" value="Hexapep"/>
</dbReference>
<dbReference type="InterPro" id="IPR051159">
    <property type="entry name" value="Hexapeptide_acetyltransf"/>
</dbReference>
<organism evidence="3 4">
    <name type="scientific">Dyadobacter pollutisoli</name>
    <dbReference type="NCBI Taxonomy" id="2910158"/>
    <lineage>
        <taxon>Bacteria</taxon>
        <taxon>Pseudomonadati</taxon>
        <taxon>Bacteroidota</taxon>
        <taxon>Cytophagia</taxon>
        <taxon>Cytophagales</taxon>
        <taxon>Spirosomataceae</taxon>
        <taxon>Dyadobacter</taxon>
    </lineage>
</organism>
<accession>A0A9E8NBC1</accession>
<dbReference type="RefSeq" id="WP_244822215.1">
    <property type="nucleotide sequence ID" value="NZ_CP112998.1"/>
</dbReference>
<keyword evidence="4" id="KW-1185">Reference proteome</keyword>
<keyword evidence="2" id="KW-0808">Transferase</keyword>